<evidence type="ECO:0000313" key="2">
    <source>
        <dbReference type="EMBL" id="MBQ0937632.1"/>
    </source>
</evidence>
<dbReference type="PROSITE" id="PS00409">
    <property type="entry name" value="PROKAR_NTER_METHYL"/>
    <property type="match status" value="1"/>
</dbReference>
<keyword evidence="1" id="KW-0472">Membrane</keyword>
<accession>A0ABS5E2J1</accession>
<evidence type="ECO:0000256" key="1">
    <source>
        <dbReference type="SAM" id="Phobius"/>
    </source>
</evidence>
<proteinExistence type="predicted"/>
<keyword evidence="1" id="KW-0812">Transmembrane</keyword>
<gene>
    <name evidence="2" type="ORF">KAK11_20065</name>
</gene>
<protein>
    <submittedName>
        <fullName evidence="2">PilW family protein</fullName>
    </submittedName>
</protein>
<dbReference type="Proteomes" id="UP000672097">
    <property type="component" value="Unassembled WGS sequence"/>
</dbReference>
<dbReference type="RefSeq" id="WP_210811467.1">
    <property type="nucleotide sequence ID" value="NZ_JAGQDG010000009.1"/>
</dbReference>
<feature type="transmembrane region" description="Helical" evidence="1">
    <location>
        <begin position="20"/>
        <end position="43"/>
    </location>
</feature>
<organism evidence="2 3">
    <name type="scientific">Ideonella paludis</name>
    <dbReference type="NCBI Taxonomy" id="1233411"/>
    <lineage>
        <taxon>Bacteria</taxon>
        <taxon>Pseudomonadati</taxon>
        <taxon>Pseudomonadota</taxon>
        <taxon>Betaproteobacteria</taxon>
        <taxon>Burkholderiales</taxon>
        <taxon>Sphaerotilaceae</taxon>
        <taxon>Ideonella</taxon>
    </lineage>
</organism>
<keyword evidence="1" id="KW-1133">Transmembrane helix</keyword>
<comment type="caution">
    <text evidence="2">The sequence shown here is derived from an EMBL/GenBank/DDBJ whole genome shotgun (WGS) entry which is preliminary data.</text>
</comment>
<dbReference type="Pfam" id="PF07963">
    <property type="entry name" value="N_methyl"/>
    <property type="match status" value="1"/>
</dbReference>
<reference evidence="2 3" key="1">
    <citation type="submission" date="2021-04" db="EMBL/GenBank/DDBJ databases">
        <title>The genome sequence of type strain Ideonella paludis KCTC 32238.</title>
        <authorList>
            <person name="Liu Y."/>
        </authorList>
    </citation>
    <scope>NUCLEOTIDE SEQUENCE [LARGE SCALE GENOMIC DNA]</scope>
    <source>
        <strain evidence="2 3">KCTC 32238</strain>
    </source>
</reference>
<name>A0ABS5E2J1_9BURK</name>
<dbReference type="Pfam" id="PF16074">
    <property type="entry name" value="PilW"/>
    <property type="match status" value="1"/>
</dbReference>
<dbReference type="InterPro" id="IPR012902">
    <property type="entry name" value="N_methyl_site"/>
</dbReference>
<dbReference type="InterPro" id="IPR032092">
    <property type="entry name" value="PilW"/>
</dbReference>
<dbReference type="EMBL" id="JAGQDG010000009">
    <property type="protein sequence ID" value="MBQ0937632.1"/>
    <property type="molecule type" value="Genomic_DNA"/>
</dbReference>
<sequence>MSATCSRSWMALAPARGLSLIELMIAMVIGMVVVGAVLAAYLASGTANKHSAAMAQINEDAVVALSILRSHIAQAGYSRPMAFSGGKIIPAYSGRSLFGCNSGFADLSKDIGALSCGSGSQHAIAVAFEADEGNSIMGGSPKAPLDCIGNGLAEVNDPSSGRYFLSYSRFYIASSGSGGPALYCRGSSAGATGGQALVENIQRLQVLYGLAEPGGREARRYLNAQQLVAAGASYDDVVSVRLCVVVSSSGPVMDAVTPYQGCDPFAKPTIPADGDRRMFRTFHSTVVLQNRVL</sequence>
<evidence type="ECO:0000313" key="3">
    <source>
        <dbReference type="Proteomes" id="UP000672097"/>
    </source>
</evidence>
<keyword evidence="3" id="KW-1185">Reference proteome</keyword>